<accession>A0AAW1TK91</accession>
<dbReference type="EMBL" id="JARQZJ010000006">
    <property type="protein sequence ID" value="KAK9871601.1"/>
    <property type="molecule type" value="Genomic_DNA"/>
</dbReference>
<gene>
    <name evidence="1" type="ORF">WA026_012981</name>
</gene>
<dbReference type="Proteomes" id="UP001431783">
    <property type="component" value="Unassembled WGS sequence"/>
</dbReference>
<comment type="caution">
    <text evidence="1">The sequence shown here is derived from an EMBL/GenBank/DDBJ whole genome shotgun (WGS) entry which is preliminary data.</text>
</comment>
<evidence type="ECO:0000313" key="2">
    <source>
        <dbReference type="Proteomes" id="UP001431783"/>
    </source>
</evidence>
<dbReference type="AlphaFoldDB" id="A0AAW1TK91"/>
<protein>
    <submittedName>
        <fullName evidence="1">Uncharacterized protein</fullName>
    </submittedName>
</protein>
<evidence type="ECO:0000313" key="1">
    <source>
        <dbReference type="EMBL" id="KAK9871601.1"/>
    </source>
</evidence>
<keyword evidence="2" id="KW-1185">Reference proteome</keyword>
<organism evidence="1 2">
    <name type="scientific">Henosepilachna vigintioctopunctata</name>
    <dbReference type="NCBI Taxonomy" id="420089"/>
    <lineage>
        <taxon>Eukaryota</taxon>
        <taxon>Metazoa</taxon>
        <taxon>Ecdysozoa</taxon>
        <taxon>Arthropoda</taxon>
        <taxon>Hexapoda</taxon>
        <taxon>Insecta</taxon>
        <taxon>Pterygota</taxon>
        <taxon>Neoptera</taxon>
        <taxon>Endopterygota</taxon>
        <taxon>Coleoptera</taxon>
        <taxon>Polyphaga</taxon>
        <taxon>Cucujiformia</taxon>
        <taxon>Coccinelloidea</taxon>
        <taxon>Coccinellidae</taxon>
        <taxon>Epilachninae</taxon>
        <taxon>Epilachnini</taxon>
        <taxon>Henosepilachna</taxon>
    </lineage>
</organism>
<proteinExistence type="predicted"/>
<name>A0AAW1TK91_9CUCU</name>
<reference evidence="1 2" key="1">
    <citation type="submission" date="2023-03" db="EMBL/GenBank/DDBJ databases">
        <title>Genome insight into feeding habits of ladybird beetles.</title>
        <authorList>
            <person name="Li H.-S."/>
            <person name="Huang Y.-H."/>
            <person name="Pang H."/>
        </authorList>
    </citation>
    <scope>NUCLEOTIDE SEQUENCE [LARGE SCALE GENOMIC DNA]</scope>
    <source>
        <strain evidence="1">SYSU_2023b</strain>
        <tissue evidence="1">Whole body</tissue>
    </source>
</reference>
<sequence length="196" mass="23158">MYSIKKKSLCRLQQLFKQGKLPQDQRGKQQNQKIIPVDVILQVKNPIEPFPYFASKEYNLLSAELNIKKIFITFKTLHPETKTLKTSRANFIREILLLWRVNQEVNPRSVKQHFLVSNFIEFEYSSNIKALVVTSPFIENVEENKTQTVTLPTENAYYGPVLLKINKMEDLKRTMQYISAEHKAFYENIIENWPKY</sequence>